<evidence type="ECO:0000256" key="5">
    <source>
        <dbReference type="ARBA" id="ARBA00022692"/>
    </source>
</evidence>
<evidence type="ECO:0000313" key="19">
    <source>
        <dbReference type="EMBL" id="TXG57098.1"/>
    </source>
</evidence>
<dbReference type="SUPFAM" id="SSF56112">
    <property type="entry name" value="Protein kinase-like (PK-like)"/>
    <property type="match status" value="1"/>
</dbReference>
<keyword evidence="13" id="KW-0675">Receptor</keyword>
<dbReference type="SMART" id="SM00369">
    <property type="entry name" value="LRR_TYP"/>
    <property type="match status" value="3"/>
</dbReference>
<evidence type="ECO:0000256" key="12">
    <source>
        <dbReference type="ARBA" id="ARBA00023136"/>
    </source>
</evidence>
<feature type="domain" description="Protein kinase" evidence="18">
    <location>
        <begin position="443"/>
        <end position="679"/>
    </location>
</feature>
<dbReference type="PROSITE" id="PS50011">
    <property type="entry name" value="PROTEIN_KINASE_DOM"/>
    <property type="match status" value="1"/>
</dbReference>
<keyword evidence="6 17" id="KW-0732">Signal</keyword>
<comment type="subcellular location">
    <subcellularLocation>
        <location evidence="1">Membrane</location>
        <topology evidence="1">Single-pass membrane protein</topology>
    </subcellularLocation>
</comment>
<reference evidence="20" key="1">
    <citation type="journal article" date="2019" name="Gigascience">
        <title>De novo genome assembly of the endangered Acer yangbiense, a plant species with extremely small populations endemic to Yunnan Province, China.</title>
        <authorList>
            <person name="Yang J."/>
            <person name="Wariss H.M."/>
            <person name="Tao L."/>
            <person name="Zhang R."/>
            <person name="Yun Q."/>
            <person name="Hollingsworth P."/>
            <person name="Dao Z."/>
            <person name="Luo G."/>
            <person name="Guo H."/>
            <person name="Ma Y."/>
            <person name="Sun W."/>
        </authorList>
    </citation>
    <scope>NUCLEOTIDE SEQUENCE [LARGE SCALE GENOMIC DNA]</scope>
    <source>
        <strain evidence="20">cv. Malutang</strain>
    </source>
</reference>
<dbReference type="EMBL" id="VAHF01000008">
    <property type="protein sequence ID" value="TXG57098.1"/>
    <property type="molecule type" value="Genomic_DNA"/>
</dbReference>
<feature type="region of interest" description="Disordered" evidence="15">
    <location>
        <begin position="350"/>
        <end position="393"/>
    </location>
</feature>
<keyword evidence="5 16" id="KW-0812">Transmembrane</keyword>
<evidence type="ECO:0000256" key="11">
    <source>
        <dbReference type="ARBA" id="ARBA00022989"/>
    </source>
</evidence>
<dbReference type="InterPro" id="IPR052422">
    <property type="entry name" value="Auxin_Ser/Thr_Kinase"/>
</dbReference>
<dbReference type="GO" id="GO:0004674">
    <property type="term" value="F:protein serine/threonine kinase activity"/>
    <property type="evidence" value="ECO:0007669"/>
    <property type="project" value="UniProtKB-KW"/>
</dbReference>
<dbReference type="InterPro" id="IPR013210">
    <property type="entry name" value="LRR_N_plant-typ"/>
</dbReference>
<dbReference type="Pfam" id="PF00560">
    <property type="entry name" value="LRR_1"/>
    <property type="match status" value="2"/>
</dbReference>
<evidence type="ECO:0000256" key="1">
    <source>
        <dbReference type="ARBA" id="ARBA00004167"/>
    </source>
</evidence>
<gene>
    <name evidence="19" type="ORF">EZV62_018411</name>
</gene>
<evidence type="ECO:0000256" key="9">
    <source>
        <dbReference type="ARBA" id="ARBA00022777"/>
    </source>
</evidence>
<evidence type="ECO:0000313" key="20">
    <source>
        <dbReference type="Proteomes" id="UP000323000"/>
    </source>
</evidence>
<dbReference type="InterPro" id="IPR003591">
    <property type="entry name" value="Leu-rich_rpt_typical-subtyp"/>
</dbReference>
<keyword evidence="7" id="KW-0677">Repeat</keyword>
<dbReference type="InterPro" id="IPR000719">
    <property type="entry name" value="Prot_kinase_dom"/>
</dbReference>
<evidence type="ECO:0000256" key="14">
    <source>
        <dbReference type="ARBA" id="ARBA00023180"/>
    </source>
</evidence>
<dbReference type="PROSITE" id="PS51450">
    <property type="entry name" value="LRR"/>
    <property type="match status" value="1"/>
</dbReference>
<evidence type="ECO:0000256" key="8">
    <source>
        <dbReference type="ARBA" id="ARBA00022741"/>
    </source>
</evidence>
<keyword evidence="2" id="KW-0723">Serine/threonine-protein kinase</keyword>
<evidence type="ECO:0000256" key="2">
    <source>
        <dbReference type="ARBA" id="ARBA00022527"/>
    </source>
</evidence>
<protein>
    <recommendedName>
        <fullName evidence="18">Protein kinase domain-containing protein</fullName>
    </recommendedName>
</protein>
<evidence type="ECO:0000256" key="4">
    <source>
        <dbReference type="ARBA" id="ARBA00022679"/>
    </source>
</evidence>
<dbReference type="Gene3D" id="3.30.200.20">
    <property type="entry name" value="Phosphorylase Kinase, domain 1"/>
    <property type="match status" value="1"/>
</dbReference>
<dbReference type="InterPro" id="IPR001611">
    <property type="entry name" value="Leu-rich_rpt"/>
</dbReference>
<feature type="transmembrane region" description="Helical" evidence="16">
    <location>
        <begin position="398"/>
        <end position="416"/>
    </location>
</feature>
<dbReference type="AlphaFoldDB" id="A0A5C7HJN9"/>
<keyword evidence="3" id="KW-0433">Leucine-rich repeat</keyword>
<dbReference type="InterPro" id="IPR032675">
    <property type="entry name" value="LRR_dom_sf"/>
</dbReference>
<evidence type="ECO:0000256" key="13">
    <source>
        <dbReference type="ARBA" id="ARBA00023170"/>
    </source>
</evidence>
<keyword evidence="12 16" id="KW-0472">Membrane</keyword>
<dbReference type="Pfam" id="PF13855">
    <property type="entry name" value="LRR_8"/>
    <property type="match status" value="1"/>
</dbReference>
<evidence type="ECO:0000259" key="18">
    <source>
        <dbReference type="PROSITE" id="PS50011"/>
    </source>
</evidence>
<dbReference type="GO" id="GO:0016020">
    <property type="term" value="C:membrane"/>
    <property type="evidence" value="ECO:0007669"/>
    <property type="project" value="UniProtKB-SubCell"/>
</dbReference>
<keyword evidence="14" id="KW-0325">Glycoprotein</keyword>
<dbReference type="Pfam" id="PF08263">
    <property type="entry name" value="LRRNT_2"/>
    <property type="match status" value="2"/>
</dbReference>
<dbReference type="Gene3D" id="1.10.510.10">
    <property type="entry name" value="Transferase(Phosphotransferase) domain 1"/>
    <property type="match status" value="1"/>
</dbReference>
<sequence length="679" mass="74508">MKKRYPGIAMLLCHLSFTLSVHFQSSPDACAMQALRASLGTPINLEWSDPDPCNWNLVHCSNNHRVDKININSKNLTGSLLPELKNLSELTILEVSTNQLTGPIPSLAGLSLLQQLDFSHNNFSYIPPDFFTGLTSLQSIRLDYNQFSSWEIPESLKDASNLENFLATGANTSGTIPDFFGADTFPGLIHLHLATNNLQGPIPLSFAKSSIQTLWLNDQHKLNGSISVLQSMTSLTHLWLHGNLFTGPIPDLSSLGSLEELSFRDNQLTGIVPLSPVNLPKLVLLSIVESMGYPEVFTKSWKGNDPCNNTSPPWLGIKCDKGKLDVSNNNLNGSVPNFSQNVTVITYGNPHIQTFNGSSPPPGKPPGSSTETRVVSTEIRTPPGPSDGRSNNSSDRKVVVSIIAAVAVFGVFIVGLGESEIQVAEFGSMVIPIQVLRNTTDNFSEENILGRGGFGTVYKGELQDGSKIAVNRMKVGVVSNKGLAEFKSKIVVVSTVRHCHLVALLGYYLEGNERLVIYENMPQGTLGRHLFNWKEEQLKPLEWSTRVAGNFGYLAPEYAACLISVCLWLAVTGRVTTKVDVYSYGVILMELITGRKAIESQDEESVSIVNWFRKIRSDKKTFSLSIDEAIEVDKGKLDSISTVAELAMHCCAREPYQRPEMAHVVNVLSSLDTWNGSWN</sequence>
<name>A0A5C7HJN9_9ROSI</name>
<dbReference type="InterPro" id="IPR011009">
    <property type="entry name" value="Kinase-like_dom_sf"/>
</dbReference>
<keyword evidence="8" id="KW-0547">Nucleotide-binding</keyword>
<dbReference type="Proteomes" id="UP000323000">
    <property type="component" value="Chromosome 8"/>
</dbReference>
<evidence type="ECO:0000256" key="6">
    <source>
        <dbReference type="ARBA" id="ARBA00022729"/>
    </source>
</evidence>
<accession>A0A5C7HJN9</accession>
<evidence type="ECO:0000256" key="16">
    <source>
        <dbReference type="SAM" id="Phobius"/>
    </source>
</evidence>
<keyword evidence="20" id="KW-1185">Reference proteome</keyword>
<evidence type="ECO:0000256" key="10">
    <source>
        <dbReference type="ARBA" id="ARBA00022840"/>
    </source>
</evidence>
<feature type="chain" id="PRO_5022723386" description="Protein kinase domain-containing protein" evidence="17">
    <location>
        <begin position="21"/>
        <end position="679"/>
    </location>
</feature>
<dbReference type="PANTHER" id="PTHR47986:SF34">
    <property type="entry name" value="RECEPTOR-LIKE KINASE TMK2"/>
    <property type="match status" value="1"/>
</dbReference>
<evidence type="ECO:0000256" key="7">
    <source>
        <dbReference type="ARBA" id="ARBA00022737"/>
    </source>
</evidence>
<dbReference type="PANTHER" id="PTHR47986">
    <property type="entry name" value="OSJNBA0070M12.3 PROTEIN"/>
    <property type="match status" value="1"/>
</dbReference>
<dbReference type="Gene3D" id="3.80.10.10">
    <property type="entry name" value="Ribonuclease Inhibitor"/>
    <property type="match status" value="2"/>
</dbReference>
<feature type="compositionally biased region" description="Polar residues" evidence="15">
    <location>
        <begin position="370"/>
        <end position="379"/>
    </location>
</feature>
<keyword evidence="4" id="KW-0808">Transferase</keyword>
<dbReference type="Pfam" id="PF07714">
    <property type="entry name" value="PK_Tyr_Ser-Thr"/>
    <property type="match status" value="2"/>
</dbReference>
<evidence type="ECO:0000256" key="15">
    <source>
        <dbReference type="SAM" id="MobiDB-lite"/>
    </source>
</evidence>
<evidence type="ECO:0000256" key="17">
    <source>
        <dbReference type="SAM" id="SignalP"/>
    </source>
</evidence>
<dbReference type="OrthoDB" id="1607253at2759"/>
<dbReference type="FunFam" id="3.80.10.10:FF:000190">
    <property type="entry name" value="Receptor-like kinase TMK4"/>
    <property type="match status" value="1"/>
</dbReference>
<comment type="caution">
    <text evidence="19">The sequence shown here is derived from an EMBL/GenBank/DDBJ whole genome shotgun (WGS) entry which is preliminary data.</text>
</comment>
<dbReference type="SUPFAM" id="SSF52058">
    <property type="entry name" value="L domain-like"/>
    <property type="match status" value="1"/>
</dbReference>
<proteinExistence type="predicted"/>
<dbReference type="GO" id="GO:0005524">
    <property type="term" value="F:ATP binding"/>
    <property type="evidence" value="ECO:0007669"/>
    <property type="project" value="UniProtKB-KW"/>
</dbReference>
<dbReference type="InterPro" id="IPR001245">
    <property type="entry name" value="Ser-Thr/Tyr_kinase_cat_dom"/>
</dbReference>
<organism evidence="19 20">
    <name type="scientific">Acer yangbiense</name>
    <dbReference type="NCBI Taxonomy" id="1000413"/>
    <lineage>
        <taxon>Eukaryota</taxon>
        <taxon>Viridiplantae</taxon>
        <taxon>Streptophyta</taxon>
        <taxon>Embryophyta</taxon>
        <taxon>Tracheophyta</taxon>
        <taxon>Spermatophyta</taxon>
        <taxon>Magnoliopsida</taxon>
        <taxon>eudicotyledons</taxon>
        <taxon>Gunneridae</taxon>
        <taxon>Pentapetalae</taxon>
        <taxon>rosids</taxon>
        <taxon>malvids</taxon>
        <taxon>Sapindales</taxon>
        <taxon>Sapindaceae</taxon>
        <taxon>Hippocastanoideae</taxon>
        <taxon>Acereae</taxon>
        <taxon>Acer</taxon>
    </lineage>
</organism>
<keyword evidence="11 16" id="KW-1133">Transmembrane helix</keyword>
<dbReference type="FunFam" id="3.30.200.20:FF:000039">
    <property type="entry name" value="receptor-like protein kinase FERONIA"/>
    <property type="match status" value="1"/>
</dbReference>
<keyword evidence="10" id="KW-0067">ATP-binding</keyword>
<feature type="signal peptide" evidence="17">
    <location>
        <begin position="1"/>
        <end position="20"/>
    </location>
</feature>
<evidence type="ECO:0000256" key="3">
    <source>
        <dbReference type="ARBA" id="ARBA00022614"/>
    </source>
</evidence>
<keyword evidence="9" id="KW-0418">Kinase</keyword>